<proteinExistence type="predicted"/>
<feature type="domain" description="YdbS-like PH" evidence="3">
    <location>
        <begin position="453"/>
        <end position="528"/>
    </location>
</feature>
<sequence>MTGPTDPGGSLHPSDPARPVGPAGADHSAGAGHDDWLPLDRRTITSTTVVVAAALVAAAAPAAIGMLVGGLGIGWVLLWTVGGVVVGTVATAIAESARLTVTRYRVDAHRIERRVRFLSSTTSSLSTHRVRNVEITADVVQRRLGIATLRLASGETDGSRMTLAALDRAEAEHLRRRLLADRADADTHELAHLDPRWVRYAPASLMTPVFGLVGFGIVLQVADWFNAVPAVLEWVWDRVGGLPLPVLAIGVVALTLAIGTVAATVLFVENWWGMRLERHRDGSLELRRGLVVGRHATFDGRRVRGVTLHEPPGFRALGAARLDVIATGVGIGNDENGKPKQSPALVPASPRDVAAGVAAEMLGTPVPGTAAGTAAVRTEAAKTAAASTLGPEALRSHPPVARRRRAVRAVAATLALTGIALVPALMWPWLWCIPVAVAAVGGTVAAWAVVDNYRGLGHAVGGTVVTVRKGSLLRRTDVLYCDGILGWNVRRTPFQRRAGLVTLVATSAGGGGAFRLPDVAEAEAHEVWSTAGDVWDHLAEPRD</sequence>
<feature type="compositionally biased region" description="Low complexity" evidence="1">
    <location>
        <begin position="21"/>
        <end position="31"/>
    </location>
</feature>
<accession>A0ABY1MWX0</accession>
<dbReference type="PANTHER" id="PTHR34473:SF2">
    <property type="entry name" value="UPF0699 TRANSMEMBRANE PROTEIN YDBT"/>
    <property type="match status" value="1"/>
</dbReference>
<evidence type="ECO:0000313" key="4">
    <source>
        <dbReference type="EMBL" id="SMO41289.1"/>
    </source>
</evidence>
<evidence type="ECO:0000256" key="2">
    <source>
        <dbReference type="SAM" id="Phobius"/>
    </source>
</evidence>
<name>A0ABY1MWX0_9ACTN</name>
<feature type="transmembrane region" description="Helical" evidence="2">
    <location>
        <begin position="428"/>
        <end position="450"/>
    </location>
</feature>
<dbReference type="Pfam" id="PF03703">
    <property type="entry name" value="bPH_2"/>
    <property type="match status" value="2"/>
</dbReference>
<comment type="caution">
    <text evidence="4">The sequence shown here is derived from an EMBL/GenBank/DDBJ whole genome shotgun (WGS) entry which is preliminary data.</text>
</comment>
<dbReference type="EMBL" id="FXTG01000001">
    <property type="protein sequence ID" value="SMO41289.1"/>
    <property type="molecule type" value="Genomic_DNA"/>
</dbReference>
<feature type="transmembrane region" description="Helical" evidence="2">
    <location>
        <begin position="73"/>
        <end position="94"/>
    </location>
</feature>
<dbReference type="InterPro" id="IPR005182">
    <property type="entry name" value="YdbS-like_PH"/>
</dbReference>
<evidence type="ECO:0000313" key="5">
    <source>
        <dbReference type="Proteomes" id="UP000315460"/>
    </source>
</evidence>
<feature type="domain" description="YdbS-like PH" evidence="3">
    <location>
        <begin position="102"/>
        <end position="178"/>
    </location>
</feature>
<feature type="transmembrane region" description="Helical" evidence="2">
    <location>
        <begin position="405"/>
        <end position="422"/>
    </location>
</feature>
<evidence type="ECO:0000256" key="1">
    <source>
        <dbReference type="SAM" id="MobiDB-lite"/>
    </source>
</evidence>
<protein>
    <submittedName>
        <fullName evidence="4">Membrane protein</fullName>
    </submittedName>
</protein>
<gene>
    <name evidence="4" type="ORF">SAMN06265174_101474</name>
</gene>
<organism evidence="4 5">
    <name type="scientific">Dietzia kunjamensis subsp. schimae</name>
    <dbReference type="NCBI Taxonomy" id="498198"/>
    <lineage>
        <taxon>Bacteria</taxon>
        <taxon>Bacillati</taxon>
        <taxon>Actinomycetota</taxon>
        <taxon>Actinomycetes</taxon>
        <taxon>Mycobacteriales</taxon>
        <taxon>Dietziaceae</taxon>
        <taxon>Dietzia</taxon>
    </lineage>
</organism>
<keyword evidence="5" id="KW-1185">Reference proteome</keyword>
<keyword evidence="2" id="KW-1133">Transmembrane helix</keyword>
<evidence type="ECO:0000259" key="3">
    <source>
        <dbReference type="Pfam" id="PF03703"/>
    </source>
</evidence>
<feature type="transmembrane region" description="Helical" evidence="2">
    <location>
        <begin position="200"/>
        <end position="222"/>
    </location>
</feature>
<feature type="transmembrane region" description="Helical" evidence="2">
    <location>
        <begin position="49"/>
        <end position="67"/>
    </location>
</feature>
<dbReference type="RefSeq" id="WP_154828044.1">
    <property type="nucleotide sequence ID" value="NZ_BAAAQH010000004.1"/>
</dbReference>
<feature type="region of interest" description="Disordered" evidence="1">
    <location>
        <begin position="1"/>
        <end position="34"/>
    </location>
</feature>
<reference evidence="4 5" key="1">
    <citation type="submission" date="2017-05" db="EMBL/GenBank/DDBJ databases">
        <authorList>
            <person name="Varghese N."/>
            <person name="Submissions S."/>
        </authorList>
    </citation>
    <scope>NUCLEOTIDE SEQUENCE [LARGE SCALE GENOMIC DNA]</scope>
    <source>
        <strain evidence="4 5">DSM 45139</strain>
    </source>
</reference>
<dbReference type="PANTHER" id="PTHR34473">
    <property type="entry name" value="UPF0699 TRANSMEMBRANE PROTEIN YDBS"/>
    <property type="match status" value="1"/>
</dbReference>
<feature type="transmembrane region" description="Helical" evidence="2">
    <location>
        <begin position="242"/>
        <end position="268"/>
    </location>
</feature>
<keyword evidence="2" id="KW-0472">Membrane</keyword>
<keyword evidence="2" id="KW-0812">Transmembrane</keyword>
<dbReference type="Proteomes" id="UP000315460">
    <property type="component" value="Unassembled WGS sequence"/>
</dbReference>